<dbReference type="Proteomes" id="UP001387293">
    <property type="component" value="Unassembled WGS sequence"/>
</dbReference>
<dbReference type="RefSeq" id="WP_337107277.1">
    <property type="nucleotide sequence ID" value="NZ_JAPYKS010000012.1"/>
</dbReference>
<evidence type="ECO:0000313" key="2">
    <source>
        <dbReference type="Proteomes" id="UP001387293"/>
    </source>
</evidence>
<dbReference type="InterPro" id="IPR016035">
    <property type="entry name" value="Acyl_Trfase/lysoPLipase"/>
</dbReference>
<dbReference type="SUPFAM" id="SSF52151">
    <property type="entry name" value="FabD/lysophospholipase-like"/>
    <property type="match status" value="1"/>
</dbReference>
<keyword evidence="2" id="KW-1185">Reference proteome</keyword>
<sequence>MKLNILAWNARTDVVKVFSGDQLSIDIILAAATVPFLFPAVEINGDTHWGDSDVAAALR</sequence>
<proteinExistence type="predicted"/>
<comment type="caution">
    <text evidence="1">The sequence shown here is derived from an EMBL/GenBank/DDBJ whole genome shotgun (WGS) entry which is preliminary data.</text>
</comment>
<reference evidence="1 2" key="1">
    <citation type="submission" date="2022-12" db="EMBL/GenBank/DDBJ databases">
        <authorList>
            <person name="Muema E."/>
        </authorList>
    </citation>
    <scope>NUCLEOTIDE SEQUENCE [LARGE SCALE GENOMIC DNA]</scope>
    <source>
        <strain evidence="2">1326</strain>
    </source>
</reference>
<protein>
    <submittedName>
        <fullName evidence="1">Uncharacterized protein</fullName>
    </submittedName>
</protein>
<dbReference type="EMBL" id="JAPYKS010000012">
    <property type="protein sequence ID" value="MEI9410519.1"/>
    <property type="molecule type" value="Genomic_DNA"/>
</dbReference>
<evidence type="ECO:0000313" key="1">
    <source>
        <dbReference type="EMBL" id="MEI9410519.1"/>
    </source>
</evidence>
<accession>A0ABU8KXS4</accession>
<gene>
    <name evidence="1" type="ORF">O7A60_17330</name>
</gene>
<name>A0ABU8KXS4_9HYPH</name>
<organism evidence="1 2">
    <name type="scientific">Mesorhizobium salmacidum</name>
    <dbReference type="NCBI Taxonomy" id="3015171"/>
    <lineage>
        <taxon>Bacteria</taxon>
        <taxon>Pseudomonadati</taxon>
        <taxon>Pseudomonadota</taxon>
        <taxon>Alphaproteobacteria</taxon>
        <taxon>Hyphomicrobiales</taxon>
        <taxon>Phyllobacteriaceae</taxon>
        <taxon>Mesorhizobium</taxon>
    </lineage>
</organism>